<dbReference type="PANTHER" id="PTHR33577">
    <property type="entry name" value="STERIGMATOCYSTIN BIOSYNTHESIS PEROXIDASE STCC-RELATED"/>
    <property type="match status" value="1"/>
</dbReference>
<dbReference type="STRING" id="5353.A0A1Q3E6L5"/>
<dbReference type="PROSITE" id="PS51405">
    <property type="entry name" value="HEME_HALOPEROXIDASE"/>
    <property type="match status" value="1"/>
</dbReference>
<evidence type="ECO:0000256" key="7">
    <source>
        <dbReference type="ARBA" id="ARBA00025795"/>
    </source>
</evidence>
<comment type="similarity">
    <text evidence="7">Belongs to the chloroperoxidase family.</text>
</comment>
<dbReference type="Gene3D" id="1.10.489.10">
    <property type="entry name" value="Chloroperoxidase-like"/>
    <property type="match status" value="1"/>
</dbReference>
<dbReference type="SUPFAM" id="SSF47571">
    <property type="entry name" value="Cloroperoxidase"/>
    <property type="match status" value="1"/>
</dbReference>
<keyword evidence="2" id="KW-0575">Peroxidase</keyword>
<keyword evidence="4" id="KW-0479">Metal-binding</keyword>
<keyword evidence="6" id="KW-0408">Iron</keyword>
<evidence type="ECO:0000256" key="6">
    <source>
        <dbReference type="ARBA" id="ARBA00023004"/>
    </source>
</evidence>
<dbReference type="GO" id="GO:0046872">
    <property type="term" value="F:metal ion binding"/>
    <property type="evidence" value="ECO:0007669"/>
    <property type="project" value="UniProtKB-KW"/>
</dbReference>
<dbReference type="InterPro" id="IPR000028">
    <property type="entry name" value="Chloroperoxidase"/>
</dbReference>
<proteinExistence type="inferred from homology"/>
<evidence type="ECO:0000313" key="11">
    <source>
        <dbReference type="Proteomes" id="UP000188533"/>
    </source>
</evidence>
<dbReference type="Pfam" id="PF01328">
    <property type="entry name" value="Peroxidase_2"/>
    <property type="match status" value="1"/>
</dbReference>
<dbReference type="Proteomes" id="UP000188533">
    <property type="component" value="Unassembled WGS sequence"/>
</dbReference>
<keyword evidence="3" id="KW-0349">Heme</keyword>
<feature type="compositionally biased region" description="Low complexity" evidence="8">
    <location>
        <begin position="152"/>
        <end position="162"/>
    </location>
</feature>
<keyword evidence="11" id="KW-1185">Reference proteome</keyword>
<sequence length="491" mass="55969">MANHGFIPRDGRNLTFSILFRGLKACYGLSSTLATVLVTGGFLAIGRSPIRIPFISDLSLFRVQNPDGSISPSGVIDLYLIGLHGRVEHDASLVHRNTPDGEKYGPIKIKEEWVPKLVGDIEPRVDGYSPEYSDTDTLDVTPDHKRDPSAVSSSSESSSSSSTKTFINSPEYLSTLVDEADSPLMDPSLAHRKCDSLKFRTFGVESVLRRVNVAVLCENSTTFRRLVLENRDADTPIMLHGPTARQFDHLLWGLGVDSLPQPRDEEDLECLLDVEELSRHYSIHYLQMRAESTVVAVIAEGTNSAVLSCKTDSLVRMLRITIRVHNNTLFAFLMQMWTWRLHSKELDRTIAIRVAQPSRWDYDPQPFLKLLGHAFYAVMMELESKLSSGQRIDLNSHLTQAEIVHVHCGYHSLRSWWDQIASKPPVYTHSPRCMYPERCTYVWRIRFKWLAEKDKIPFPKNMPETCRHSALQELLKRREHLLKTVHHHFDL</sequence>
<feature type="domain" description="Heme haloperoxidase family profile" evidence="9">
    <location>
        <begin position="1"/>
        <end position="245"/>
    </location>
</feature>
<dbReference type="GO" id="GO:0004601">
    <property type="term" value="F:peroxidase activity"/>
    <property type="evidence" value="ECO:0007669"/>
    <property type="project" value="UniProtKB-KW"/>
</dbReference>
<comment type="caution">
    <text evidence="10">The sequence shown here is derived from an EMBL/GenBank/DDBJ whole genome shotgun (WGS) entry which is preliminary data.</text>
</comment>
<dbReference type="InterPro" id="IPR036851">
    <property type="entry name" value="Chloroperoxidase-like_sf"/>
</dbReference>
<gene>
    <name evidence="10" type="ORF">LENED_004336</name>
</gene>
<evidence type="ECO:0000313" key="10">
    <source>
        <dbReference type="EMBL" id="GAW02669.1"/>
    </source>
</evidence>
<reference evidence="10 11" key="1">
    <citation type="submission" date="2016-08" db="EMBL/GenBank/DDBJ databases">
        <authorList>
            <consortium name="Lentinula edodes genome sequencing consortium"/>
            <person name="Sakamoto Y."/>
            <person name="Nakade K."/>
            <person name="Sato S."/>
            <person name="Yoshida Y."/>
            <person name="Miyazaki K."/>
            <person name="Natsume S."/>
            <person name="Konno N."/>
        </authorList>
    </citation>
    <scope>NUCLEOTIDE SEQUENCE [LARGE SCALE GENOMIC DNA]</scope>
    <source>
        <strain evidence="10 11">NBRC 111202</strain>
    </source>
</reference>
<evidence type="ECO:0000259" key="9">
    <source>
        <dbReference type="PROSITE" id="PS51405"/>
    </source>
</evidence>
<accession>A0A1Q3E6L5</accession>
<reference evidence="10 11" key="2">
    <citation type="submission" date="2017-02" db="EMBL/GenBank/DDBJ databases">
        <title>A genome survey and senescence transcriptome analysis in Lentinula edodes.</title>
        <authorList>
            <person name="Sakamoto Y."/>
            <person name="Nakade K."/>
            <person name="Sato S."/>
            <person name="Yoshida Y."/>
            <person name="Miyazaki K."/>
            <person name="Natsume S."/>
            <person name="Konno N."/>
        </authorList>
    </citation>
    <scope>NUCLEOTIDE SEQUENCE [LARGE SCALE GENOMIC DNA]</scope>
    <source>
        <strain evidence="10 11">NBRC 111202</strain>
    </source>
</reference>
<evidence type="ECO:0000256" key="2">
    <source>
        <dbReference type="ARBA" id="ARBA00022559"/>
    </source>
</evidence>
<keyword evidence="5" id="KW-0560">Oxidoreductase</keyword>
<evidence type="ECO:0000256" key="4">
    <source>
        <dbReference type="ARBA" id="ARBA00022723"/>
    </source>
</evidence>
<protein>
    <submittedName>
        <fullName evidence="10">Aromatic peroxygenase partial</fullName>
    </submittedName>
</protein>
<evidence type="ECO:0000256" key="3">
    <source>
        <dbReference type="ARBA" id="ARBA00022617"/>
    </source>
</evidence>
<evidence type="ECO:0000256" key="8">
    <source>
        <dbReference type="SAM" id="MobiDB-lite"/>
    </source>
</evidence>
<dbReference type="PANTHER" id="PTHR33577:SF9">
    <property type="entry name" value="PEROXIDASE STCC"/>
    <property type="match status" value="1"/>
</dbReference>
<name>A0A1Q3E6L5_LENED</name>
<dbReference type="AlphaFoldDB" id="A0A1Q3E6L5"/>
<evidence type="ECO:0000256" key="1">
    <source>
        <dbReference type="ARBA" id="ARBA00001970"/>
    </source>
</evidence>
<feature type="region of interest" description="Disordered" evidence="8">
    <location>
        <begin position="125"/>
        <end position="165"/>
    </location>
</feature>
<comment type="cofactor">
    <cofactor evidence="1">
        <name>heme b</name>
        <dbReference type="ChEBI" id="CHEBI:60344"/>
    </cofactor>
</comment>
<evidence type="ECO:0000256" key="5">
    <source>
        <dbReference type="ARBA" id="ARBA00023002"/>
    </source>
</evidence>
<dbReference type="EMBL" id="BDGU01000110">
    <property type="protein sequence ID" value="GAW02669.1"/>
    <property type="molecule type" value="Genomic_DNA"/>
</dbReference>
<organism evidence="10 11">
    <name type="scientific">Lentinula edodes</name>
    <name type="common">Shiitake mushroom</name>
    <name type="synonym">Lentinus edodes</name>
    <dbReference type="NCBI Taxonomy" id="5353"/>
    <lineage>
        <taxon>Eukaryota</taxon>
        <taxon>Fungi</taxon>
        <taxon>Dikarya</taxon>
        <taxon>Basidiomycota</taxon>
        <taxon>Agaricomycotina</taxon>
        <taxon>Agaricomycetes</taxon>
        <taxon>Agaricomycetidae</taxon>
        <taxon>Agaricales</taxon>
        <taxon>Marasmiineae</taxon>
        <taxon>Omphalotaceae</taxon>
        <taxon>Lentinula</taxon>
    </lineage>
</organism>